<proteinExistence type="predicted"/>
<dbReference type="EMBL" id="LAZR01032333">
    <property type="protein sequence ID" value="KKL51198.1"/>
    <property type="molecule type" value="Genomic_DNA"/>
</dbReference>
<reference evidence="1" key="1">
    <citation type="journal article" date="2015" name="Nature">
        <title>Complex archaea that bridge the gap between prokaryotes and eukaryotes.</title>
        <authorList>
            <person name="Spang A."/>
            <person name="Saw J.H."/>
            <person name="Jorgensen S.L."/>
            <person name="Zaremba-Niedzwiedzka K."/>
            <person name="Martijn J."/>
            <person name="Lind A.E."/>
            <person name="van Eijk R."/>
            <person name="Schleper C."/>
            <person name="Guy L."/>
            <person name="Ettema T.J."/>
        </authorList>
    </citation>
    <scope>NUCLEOTIDE SEQUENCE</scope>
</reference>
<accession>A0A0F9CP95</accession>
<name>A0A0F9CP95_9ZZZZ</name>
<comment type="caution">
    <text evidence="1">The sequence shown here is derived from an EMBL/GenBank/DDBJ whole genome shotgun (WGS) entry which is preliminary data.</text>
</comment>
<feature type="non-terminal residue" evidence="1">
    <location>
        <position position="1"/>
    </location>
</feature>
<sequence length="41" mass="4630">AIAAVHDHNALWRKLEIGASSVTVTCRKCNEVFEFNPDEEE</sequence>
<gene>
    <name evidence="1" type="ORF">LCGC14_2297930</name>
</gene>
<protein>
    <submittedName>
        <fullName evidence="1">Uncharacterized protein</fullName>
    </submittedName>
</protein>
<dbReference type="AlphaFoldDB" id="A0A0F9CP95"/>
<evidence type="ECO:0000313" key="1">
    <source>
        <dbReference type="EMBL" id="KKL51198.1"/>
    </source>
</evidence>
<organism evidence="1">
    <name type="scientific">marine sediment metagenome</name>
    <dbReference type="NCBI Taxonomy" id="412755"/>
    <lineage>
        <taxon>unclassified sequences</taxon>
        <taxon>metagenomes</taxon>
        <taxon>ecological metagenomes</taxon>
    </lineage>
</organism>